<gene>
    <name evidence="2" type="ORF">BRAFLDRAFT_93319</name>
</gene>
<accession>C3YKA4</accession>
<organism>
    <name type="scientific">Branchiostoma floridae</name>
    <name type="common">Florida lancelet</name>
    <name type="synonym">Amphioxus</name>
    <dbReference type="NCBI Taxonomy" id="7739"/>
    <lineage>
        <taxon>Eukaryota</taxon>
        <taxon>Metazoa</taxon>
        <taxon>Chordata</taxon>
        <taxon>Cephalochordata</taxon>
        <taxon>Leptocardii</taxon>
        <taxon>Amphioxiformes</taxon>
        <taxon>Branchiostomatidae</taxon>
        <taxon>Branchiostoma</taxon>
    </lineage>
</organism>
<name>C3YKA4_BRAFL</name>
<sequence>MREEIATLRGTSVDGIRQELILLASHPAAAFNFLQDPWGRHTDGVLNSKQVPTWTNDLLHMRRATPDDNDPQQHGELGGKHKDKKSAYALPVLHINCQFTAHRTHMFPIQAIQPQAHHPNQQIGHHPRHQLMPAVLQGKGLRKTFTLQLKQCKIQAELRSKAVAYVFKTAHSIVQMTMLSSVNEDAPNPQLPKISNLTPAAAPASESEPDPEPQPEDDVAMYNSSDEGQKQSVTELYLMSRSPAGLLREGWCIRVYAAENIRDAFEQLREQTELHGEAAALRRRQLDQRLLKQGLTQSFLTFYGDCFAKERKVGRDLSEVKLDLKMTTLKPLHTH</sequence>
<protein>
    <submittedName>
        <fullName evidence="2">Uncharacterized protein</fullName>
    </submittedName>
</protein>
<feature type="region of interest" description="Disordered" evidence="1">
    <location>
        <begin position="185"/>
        <end position="228"/>
    </location>
</feature>
<feature type="region of interest" description="Disordered" evidence="1">
    <location>
        <begin position="62"/>
        <end position="82"/>
    </location>
</feature>
<evidence type="ECO:0000313" key="2">
    <source>
        <dbReference type="EMBL" id="EEN59265.1"/>
    </source>
</evidence>
<dbReference type="EMBL" id="GG666521">
    <property type="protein sequence ID" value="EEN59265.1"/>
    <property type="molecule type" value="Genomic_DNA"/>
</dbReference>
<evidence type="ECO:0000256" key="1">
    <source>
        <dbReference type="SAM" id="MobiDB-lite"/>
    </source>
</evidence>
<feature type="compositionally biased region" description="Acidic residues" evidence="1">
    <location>
        <begin position="207"/>
        <end position="219"/>
    </location>
</feature>
<proteinExistence type="predicted"/>
<feature type="compositionally biased region" description="Basic and acidic residues" evidence="1">
    <location>
        <begin position="71"/>
        <end position="80"/>
    </location>
</feature>
<dbReference type="InParanoid" id="C3YKA4"/>
<dbReference type="AlphaFoldDB" id="C3YKA4"/>
<reference evidence="2" key="1">
    <citation type="journal article" date="2008" name="Nature">
        <title>The amphioxus genome and the evolution of the chordate karyotype.</title>
        <authorList>
            <consortium name="US DOE Joint Genome Institute (JGI-PGF)"/>
            <person name="Putnam N.H."/>
            <person name="Butts T."/>
            <person name="Ferrier D.E.K."/>
            <person name="Furlong R.F."/>
            <person name="Hellsten U."/>
            <person name="Kawashima T."/>
            <person name="Robinson-Rechavi M."/>
            <person name="Shoguchi E."/>
            <person name="Terry A."/>
            <person name="Yu J.-K."/>
            <person name="Benito-Gutierrez E.L."/>
            <person name="Dubchak I."/>
            <person name="Garcia-Fernandez J."/>
            <person name="Gibson-Brown J.J."/>
            <person name="Grigoriev I.V."/>
            <person name="Horton A.C."/>
            <person name="de Jong P.J."/>
            <person name="Jurka J."/>
            <person name="Kapitonov V.V."/>
            <person name="Kohara Y."/>
            <person name="Kuroki Y."/>
            <person name="Lindquist E."/>
            <person name="Lucas S."/>
            <person name="Osoegawa K."/>
            <person name="Pennacchio L.A."/>
            <person name="Salamov A.A."/>
            <person name="Satou Y."/>
            <person name="Sauka-Spengler T."/>
            <person name="Schmutz J."/>
            <person name="Shin-I T."/>
            <person name="Toyoda A."/>
            <person name="Bronner-Fraser M."/>
            <person name="Fujiyama A."/>
            <person name="Holland L.Z."/>
            <person name="Holland P.W.H."/>
            <person name="Satoh N."/>
            <person name="Rokhsar D.S."/>
        </authorList>
    </citation>
    <scope>NUCLEOTIDE SEQUENCE [LARGE SCALE GENOMIC DNA]</scope>
    <source>
        <strain evidence="2">S238N-H82</strain>
        <tissue evidence="2">Testes</tissue>
    </source>
</reference>